<keyword evidence="1" id="KW-0472">Membrane</keyword>
<keyword evidence="3" id="KW-1185">Reference proteome</keyword>
<gene>
    <name evidence="2" type="ORF">ACFSTE_13385</name>
</gene>
<protein>
    <recommendedName>
        <fullName evidence="4">Polymer-forming cytoskeletal protein</fullName>
    </recommendedName>
</protein>
<dbReference type="EMBL" id="JBHULX010000027">
    <property type="protein sequence ID" value="MFD2591824.1"/>
    <property type="molecule type" value="Genomic_DNA"/>
</dbReference>
<dbReference type="RefSeq" id="WP_378258457.1">
    <property type="nucleotide sequence ID" value="NZ_JBHSJV010000001.1"/>
</dbReference>
<evidence type="ECO:0000313" key="2">
    <source>
        <dbReference type="EMBL" id="MFD2591824.1"/>
    </source>
</evidence>
<name>A0ABW5NAD0_9FLAO</name>
<keyword evidence="1" id="KW-1133">Transmembrane helix</keyword>
<evidence type="ECO:0000256" key="1">
    <source>
        <dbReference type="SAM" id="Phobius"/>
    </source>
</evidence>
<proteinExistence type="predicted"/>
<comment type="caution">
    <text evidence="2">The sequence shown here is derived from an EMBL/GenBank/DDBJ whole genome shotgun (WGS) entry which is preliminary data.</text>
</comment>
<evidence type="ECO:0008006" key="4">
    <source>
        <dbReference type="Google" id="ProtNLM"/>
    </source>
</evidence>
<reference evidence="3" key="1">
    <citation type="journal article" date="2019" name="Int. J. Syst. Evol. Microbiol.">
        <title>The Global Catalogue of Microorganisms (GCM) 10K type strain sequencing project: providing services to taxonomists for standard genome sequencing and annotation.</title>
        <authorList>
            <consortium name="The Broad Institute Genomics Platform"/>
            <consortium name="The Broad Institute Genome Sequencing Center for Infectious Disease"/>
            <person name="Wu L."/>
            <person name="Ma J."/>
        </authorList>
    </citation>
    <scope>NUCLEOTIDE SEQUENCE [LARGE SCALE GENOMIC DNA]</scope>
    <source>
        <strain evidence="3">KCTC 42423</strain>
    </source>
</reference>
<accession>A0ABW5NAD0</accession>
<keyword evidence="1" id="KW-0812">Transmembrane</keyword>
<sequence length="411" mass="45665">MVKAGSLLYAIYVCLIIAILCSGLVYLFTAYISKHSREQLQASLIDRCESCFTYFLAQSQQPNNDKGTEIKLFEDGITCTVSRVPWGMYERVVGKAYFKKDTIRSCYIVGAKRRKEMPALYACDYGEEIKVSGTAQIIGAMQLPELGYEIAHIGGNEVKNNPVIRGKIGRSASKLPPLREIPRIASTEKREIPVRGNRFSERNIYQSFQQPLREIFVAKGENLDGLQARGHVIIRSADTLYINKETLLEDVIIQAPKVVIGSGFRGSIQVLADKEIEIGTDVILSYPSCLIIPASGINTECNIHIAKGATIYGGVVMDSKNFEQSQQQKVIIEEKAVITGDVYVDGLLQLEGVVRGSVYVHKFELITESAQYEDMIFNGVITTEDIPADFAGLPLFDSPKNNGFERIKQVQ</sequence>
<evidence type="ECO:0000313" key="3">
    <source>
        <dbReference type="Proteomes" id="UP001597459"/>
    </source>
</evidence>
<organism evidence="2 3">
    <name type="scientific">Aquimarina hainanensis</name>
    <dbReference type="NCBI Taxonomy" id="1578017"/>
    <lineage>
        <taxon>Bacteria</taxon>
        <taxon>Pseudomonadati</taxon>
        <taxon>Bacteroidota</taxon>
        <taxon>Flavobacteriia</taxon>
        <taxon>Flavobacteriales</taxon>
        <taxon>Flavobacteriaceae</taxon>
        <taxon>Aquimarina</taxon>
    </lineage>
</organism>
<feature type="transmembrane region" description="Helical" evidence="1">
    <location>
        <begin position="6"/>
        <end position="28"/>
    </location>
</feature>
<dbReference type="Proteomes" id="UP001597459">
    <property type="component" value="Unassembled WGS sequence"/>
</dbReference>